<proteinExistence type="predicted"/>
<dbReference type="Proteomes" id="UP000762676">
    <property type="component" value="Unassembled WGS sequence"/>
</dbReference>
<gene>
    <name evidence="1" type="ORF">ElyMa_004002300</name>
</gene>
<organism evidence="1 2">
    <name type="scientific">Elysia marginata</name>
    <dbReference type="NCBI Taxonomy" id="1093978"/>
    <lineage>
        <taxon>Eukaryota</taxon>
        <taxon>Metazoa</taxon>
        <taxon>Spiralia</taxon>
        <taxon>Lophotrochozoa</taxon>
        <taxon>Mollusca</taxon>
        <taxon>Gastropoda</taxon>
        <taxon>Heterobranchia</taxon>
        <taxon>Euthyneura</taxon>
        <taxon>Panpulmonata</taxon>
        <taxon>Sacoglossa</taxon>
        <taxon>Placobranchoidea</taxon>
        <taxon>Plakobranchidae</taxon>
        <taxon>Elysia</taxon>
    </lineage>
</organism>
<dbReference type="EMBL" id="BMAT01008139">
    <property type="protein sequence ID" value="GFR78723.1"/>
    <property type="molecule type" value="Genomic_DNA"/>
</dbReference>
<sequence>MVDLSRQFVTLVLVCSNSTNCKTEKMELEFQHQVQIHIPLTARLTPEMDQTLCIAAVLCIVTYCQGVDISMDRGTNLVPGVRNTCGVLTCIEVINTSVSSTPDKDLESTSISFSSISSMTLFIRDSTGHSDNADGKGDLLLGSISPQAPVLTRVSNGRKVNGLLEAGRAKMRLELVKKEDCQAEFICCVKGLDSQGRDVVGFASLVQQPVLKTDQNQMDTGSLVSTVTTQQLLDSIQQLVNQATSGMEHRMEDKIKSMEDKICSLENRMKNNKSSTEQMIEELQTGLTTRSDTFEKRMEDIIAQLQRDLATRGDFLEHHLEDKLDAFENSIKDIIGFVNETNKVIQLDVRKSRNLIQICNNTKREIIDYLDSVTQRLQGKQKQTMADVCQRFEMTLNNTSNVLTSMGGDLGSLKSYGQINLVGVRNQTETIRDILFSGGVMSSSLQNGTDDTEKDSGPTTCYRGMSNDGTKTYPSYAVMTLKDLKQDILCDTKTDEGGWIVIQVNKIIIFLLNEKKEN</sequence>
<name>A0AAV4G1B3_9GAST</name>
<dbReference type="AlphaFoldDB" id="A0AAV4G1B3"/>
<accession>A0AAV4G1B3</accession>
<reference evidence="1 2" key="1">
    <citation type="journal article" date="2021" name="Elife">
        <title>Chloroplast acquisition without the gene transfer in kleptoplastic sea slugs, Plakobranchus ocellatus.</title>
        <authorList>
            <person name="Maeda T."/>
            <person name="Takahashi S."/>
            <person name="Yoshida T."/>
            <person name="Shimamura S."/>
            <person name="Takaki Y."/>
            <person name="Nagai Y."/>
            <person name="Toyoda A."/>
            <person name="Suzuki Y."/>
            <person name="Arimoto A."/>
            <person name="Ishii H."/>
            <person name="Satoh N."/>
            <person name="Nishiyama T."/>
            <person name="Hasebe M."/>
            <person name="Maruyama T."/>
            <person name="Minagawa J."/>
            <person name="Obokata J."/>
            <person name="Shigenobu S."/>
        </authorList>
    </citation>
    <scope>NUCLEOTIDE SEQUENCE [LARGE SCALE GENOMIC DNA]</scope>
</reference>
<evidence type="ECO:0008006" key="3">
    <source>
        <dbReference type="Google" id="ProtNLM"/>
    </source>
</evidence>
<comment type="caution">
    <text evidence="1">The sequence shown here is derived from an EMBL/GenBank/DDBJ whole genome shotgun (WGS) entry which is preliminary data.</text>
</comment>
<evidence type="ECO:0000313" key="2">
    <source>
        <dbReference type="Proteomes" id="UP000762676"/>
    </source>
</evidence>
<protein>
    <recommendedName>
        <fullName evidence="3">Fibrinogen C-terminal domain-containing protein</fullName>
    </recommendedName>
</protein>
<dbReference type="SUPFAM" id="SSF58113">
    <property type="entry name" value="Apolipoprotein A-I"/>
    <property type="match status" value="1"/>
</dbReference>
<dbReference type="Gene3D" id="1.20.120.20">
    <property type="entry name" value="Apolipoprotein"/>
    <property type="match status" value="1"/>
</dbReference>
<evidence type="ECO:0000313" key="1">
    <source>
        <dbReference type="EMBL" id="GFR78723.1"/>
    </source>
</evidence>
<keyword evidence="2" id="KW-1185">Reference proteome</keyword>